<gene>
    <name evidence="1" type="ORF">RHMOL_Rhmol08G0123900</name>
</gene>
<dbReference type="Proteomes" id="UP001062846">
    <property type="component" value="Chromosome 8"/>
</dbReference>
<comment type="caution">
    <text evidence="1">The sequence shown here is derived from an EMBL/GenBank/DDBJ whole genome shotgun (WGS) entry which is preliminary data.</text>
</comment>
<reference evidence="1" key="1">
    <citation type="submission" date="2022-02" db="EMBL/GenBank/DDBJ databases">
        <title>Plant Genome Project.</title>
        <authorList>
            <person name="Zhang R.-G."/>
        </authorList>
    </citation>
    <scope>NUCLEOTIDE SEQUENCE</scope>
    <source>
        <strain evidence="1">AT1</strain>
    </source>
</reference>
<proteinExistence type="predicted"/>
<evidence type="ECO:0000313" key="1">
    <source>
        <dbReference type="EMBL" id="KAI8542249.1"/>
    </source>
</evidence>
<protein>
    <submittedName>
        <fullName evidence="1">Uncharacterized protein</fullName>
    </submittedName>
</protein>
<dbReference type="EMBL" id="CM046395">
    <property type="protein sequence ID" value="KAI8542249.1"/>
    <property type="molecule type" value="Genomic_DNA"/>
</dbReference>
<accession>A0ACC0MMY0</accession>
<evidence type="ECO:0000313" key="2">
    <source>
        <dbReference type="Proteomes" id="UP001062846"/>
    </source>
</evidence>
<keyword evidence="2" id="KW-1185">Reference proteome</keyword>
<organism evidence="1 2">
    <name type="scientific">Rhododendron molle</name>
    <name type="common">Chinese azalea</name>
    <name type="synonym">Azalea mollis</name>
    <dbReference type="NCBI Taxonomy" id="49168"/>
    <lineage>
        <taxon>Eukaryota</taxon>
        <taxon>Viridiplantae</taxon>
        <taxon>Streptophyta</taxon>
        <taxon>Embryophyta</taxon>
        <taxon>Tracheophyta</taxon>
        <taxon>Spermatophyta</taxon>
        <taxon>Magnoliopsida</taxon>
        <taxon>eudicotyledons</taxon>
        <taxon>Gunneridae</taxon>
        <taxon>Pentapetalae</taxon>
        <taxon>asterids</taxon>
        <taxon>Ericales</taxon>
        <taxon>Ericaceae</taxon>
        <taxon>Ericoideae</taxon>
        <taxon>Rhodoreae</taxon>
        <taxon>Rhododendron</taxon>
    </lineage>
</organism>
<sequence length="260" mass="29280">MDKRVKHFVLVHGAGHGAWCWYKVATELRAAGHRVTALDMAASGVHPKRVDELRSMSDYVQPLMEFMESLPSDDRVVLVGHSAGGVSISVAMERYPNKINEAVFVTAIMIGPDLNLHAIIQQFPQELEFWMDSQHQFHQGLDKPPTSILSGPKYLESKLYNLSPPEDLTLATSLVRPHPLFQDEPKLLKDTALTKENYGSVRRVFVLIEEDKATKESLQRWMIENNPTDEVRVIPGSDHMVMLSKPKELMKCLLGLAIAE</sequence>
<name>A0ACC0MMY0_RHOML</name>